<keyword evidence="4 9" id="KW-0547">Nucleotide-binding</keyword>
<evidence type="ECO:0000256" key="4">
    <source>
        <dbReference type="ARBA" id="ARBA00022741"/>
    </source>
</evidence>
<dbReference type="EC" id="2.7.11.1" evidence="1"/>
<evidence type="ECO:0000313" key="14">
    <source>
        <dbReference type="Proteomes" id="UP000218944"/>
    </source>
</evidence>
<protein>
    <recommendedName>
        <fullName evidence="1">non-specific serine/threonine protein kinase</fullName>
        <ecNumber evidence="1">2.7.11.1</ecNumber>
    </recommendedName>
</protein>
<feature type="compositionally biased region" description="Basic and acidic residues" evidence="10">
    <location>
        <begin position="17"/>
        <end position="27"/>
    </location>
</feature>
<feature type="transmembrane region" description="Helical" evidence="11">
    <location>
        <begin position="700"/>
        <end position="724"/>
    </location>
</feature>
<keyword evidence="14" id="KW-1185">Reference proteome</keyword>
<gene>
    <name evidence="13" type="ORF">CK936_34965</name>
</gene>
<feature type="compositionally biased region" description="Pro residues" evidence="10">
    <location>
        <begin position="523"/>
        <end position="538"/>
    </location>
</feature>
<feature type="compositionally biased region" description="Pro residues" evidence="10">
    <location>
        <begin position="451"/>
        <end position="463"/>
    </location>
</feature>
<feature type="transmembrane region" description="Helical" evidence="11">
    <location>
        <begin position="730"/>
        <end position="753"/>
    </location>
</feature>
<feature type="compositionally biased region" description="Gly residues" evidence="10">
    <location>
        <begin position="346"/>
        <end position="361"/>
    </location>
</feature>
<keyword evidence="6 9" id="KW-0067">ATP-binding</keyword>
<dbReference type="SMART" id="SM00220">
    <property type="entry name" value="S_TKc"/>
    <property type="match status" value="1"/>
</dbReference>
<organism evidence="13 14">
    <name type="scientific">Streptomyces albireticuli</name>
    <dbReference type="NCBI Taxonomy" id="1940"/>
    <lineage>
        <taxon>Bacteria</taxon>
        <taxon>Bacillati</taxon>
        <taxon>Actinomycetota</taxon>
        <taxon>Actinomycetes</taxon>
        <taxon>Kitasatosporales</taxon>
        <taxon>Streptomycetaceae</taxon>
        <taxon>Streptomyces</taxon>
    </lineage>
</organism>
<keyword evidence="3" id="KW-0808">Transferase</keyword>
<dbReference type="PROSITE" id="PS00107">
    <property type="entry name" value="PROTEIN_KINASE_ATP"/>
    <property type="match status" value="1"/>
</dbReference>
<dbReference type="InterPro" id="IPR000719">
    <property type="entry name" value="Prot_kinase_dom"/>
</dbReference>
<comment type="catalytic activity">
    <reaction evidence="7">
        <text>L-threonyl-[protein] + ATP = O-phospho-L-threonyl-[protein] + ADP + H(+)</text>
        <dbReference type="Rhea" id="RHEA:46608"/>
        <dbReference type="Rhea" id="RHEA-COMP:11060"/>
        <dbReference type="Rhea" id="RHEA-COMP:11605"/>
        <dbReference type="ChEBI" id="CHEBI:15378"/>
        <dbReference type="ChEBI" id="CHEBI:30013"/>
        <dbReference type="ChEBI" id="CHEBI:30616"/>
        <dbReference type="ChEBI" id="CHEBI:61977"/>
        <dbReference type="ChEBI" id="CHEBI:456216"/>
        <dbReference type="EC" id="2.7.11.1"/>
    </reaction>
</comment>
<dbReference type="PROSITE" id="PS50011">
    <property type="entry name" value="PROTEIN_KINASE_DOM"/>
    <property type="match status" value="1"/>
</dbReference>
<dbReference type="PROSITE" id="PS00108">
    <property type="entry name" value="PROTEIN_KINASE_ST"/>
    <property type="match status" value="1"/>
</dbReference>
<feature type="region of interest" description="Disordered" evidence="10">
    <location>
        <begin position="1"/>
        <end position="27"/>
    </location>
</feature>
<feature type="compositionally biased region" description="Low complexity" evidence="10">
    <location>
        <begin position="464"/>
        <end position="511"/>
    </location>
</feature>
<feature type="transmembrane region" description="Helical" evidence="11">
    <location>
        <begin position="609"/>
        <end position="632"/>
    </location>
</feature>
<sequence length="758" mass="77633">MYPPCAVPARPPPSSGERPRPAADRPDEGEVIAVRGVLLDGRYRLGERIGSGGMGQVWSAVDERMDRPVAVKLLSTAVDAGDPVLVARFEREARAAGRISSPYVVTVHDYGEAELDGRPTLYLVMERLQGRTLGAVLAGGRPRPAQAVTWGMQICEAMAAAHRAGLVHRDIKPANVMVTPEGTVKVLDFGIARFVEETAALTTLTETGHAVGTPAYMSPEQARGSRAIGAASDLYSFGCLLYALLCGEPPFSGVPLVLMRQHLETVPDPPSRRRPGLSRHLDRLVLDLLRKDPGQRPGSAGEVTRRLRLASGGGGEGDKGSGSDSGGGGDGPVPKAPRPAESSRAPGGGGPAYGAPGGGVPAHGAPDAGRPARGAPALPPRRWTPAPPPGSRAPFLRGASSSPPERRAPLHRRSSASPPAGGSPTPPPAGGSPAPAPDGRSAASPPAGGSPVPPPGRRSPAPSPGGRSSASAPGGRSSASAPGGRSSASPPDRRSSASPPARRSPGPYGSSDPPPVRRSSDPPFSPVPPSPSSASPPPWFPPPSYGGVRPAAPYFPWRPPEPVPLPDPVFVGPSRAAPSTRRKDSRPVALAGLLTGMVTGWLLDAMTTWSLTAVVVIACLVPAVVMPLAVLVGQGYDGLGPKKTAGAAAMLCATAFVSGFALLTPLVWWRGTLVGLGVALGCALLVALSSEYFNDNVSRLASYAVPAAGLTTGSVCFATVFTAGGRGGAAWWWGTLWGLVVFTAVQVVLAVLIRATDD</sequence>
<evidence type="ECO:0000256" key="2">
    <source>
        <dbReference type="ARBA" id="ARBA00022527"/>
    </source>
</evidence>
<keyword evidence="11" id="KW-0812">Transmembrane</keyword>
<dbReference type="GO" id="GO:0004674">
    <property type="term" value="F:protein serine/threonine kinase activity"/>
    <property type="evidence" value="ECO:0007669"/>
    <property type="project" value="UniProtKB-KW"/>
</dbReference>
<feature type="compositionally biased region" description="Pro residues" evidence="10">
    <location>
        <begin position="1"/>
        <end position="14"/>
    </location>
</feature>
<dbReference type="GO" id="GO:0005524">
    <property type="term" value="F:ATP binding"/>
    <property type="evidence" value="ECO:0007669"/>
    <property type="project" value="UniProtKB-UniRule"/>
</dbReference>
<comment type="catalytic activity">
    <reaction evidence="8">
        <text>L-seryl-[protein] + ATP = O-phospho-L-seryl-[protein] + ADP + H(+)</text>
        <dbReference type="Rhea" id="RHEA:17989"/>
        <dbReference type="Rhea" id="RHEA-COMP:9863"/>
        <dbReference type="Rhea" id="RHEA-COMP:11604"/>
        <dbReference type="ChEBI" id="CHEBI:15378"/>
        <dbReference type="ChEBI" id="CHEBI:29999"/>
        <dbReference type="ChEBI" id="CHEBI:30616"/>
        <dbReference type="ChEBI" id="CHEBI:83421"/>
        <dbReference type="ChEBI" id="CHEBI:456216"/>
        <dbReference type="EC" id="2.7.11.1"/>
    </reaction>
</comment>
<feature type="compositionally biased region" description="Pro residues" evidence="10">
    <location>
        <begin position="424"/>
        <end position="436"/>
    </location>
</feature>
<feature type="domain" description="Protein kinase" evidence="12">
    <location>
        <begin position="43"/>
        <end position="309"/>
    </location>
</feature>
<evidence type="ECO:0000256" key="11">
    <source>
        <dbReference type="SAM" id="Phobius"/>
    </source>
</evidence>
<accession>A0A2A2CYV6</accession>
<dbReference type="GO" id="GO:0045717">
    <property type="term" value="P:negative regulation of fatty acid biosynthetic process"/>
    <property type="evidence" value="ECO:0007669"/>
    <property type="project" value="UniProtKB-ARBA"/>
</dbReference>
<dbReference type="EMBL" id="NSJV01000669">
    <property type="protein sequence ID" value="PAU44425.1"/>
    <property type="molecule type" value="Genomic_DNA"/>
</dbReference>
<keyword evidence="2" id="KW-0723">Serine/threonine-protein kinase</keyword>
<evidence type="ECO:0000256" key="6">
    <source>
        <dbReference type="ARBA" id="ARBA00022840"/>
    </source>
</evidence>
<dbReference type="InterPro" id="IPR011009">
    <property type="entry name" value="Kinase-like_dom_sf"/>
</dbReference>
<dbReference type="InterPro" id="IPR017441">
    <property type="entry name" value="Protein_kinase_ATP_BS"/>
</dbReference>
<dbReference type="CDD" id="cd14014">
    <property type="entry name" value="STKc_PknB_like"/>
    <property type="match status" value="1"/>
</dbReference>
<evidence type="ECO:0000256" key="9">
    <source>
        <dbReference type="PROSITE-ProRule" id="PRU10141"/>
    </source>
</evidence>
<dbReference type="FunFam" id="1.10.510.10:FF:000021">
    <property type="entry name" value="Serine/threonine protein kinase"/>
    <property type="match status" value="1"/>
</dbReference>
<feature type="transmembrane region" description="Helical" evidence="11">
    <location>
        <begin position="668"/>
        <end position="688"/>
    </location>
</feature>
<dbReference type="InterPro" id="IPR008271">
    <property type="entry name" value="Ser/Thr_kinase_AS"/>
</dbReference>
<dbReference type="SUPFAM" id="SSF56112">
    <property type="entry name" value="Protein kinase-like (PK-like)"/>
    <property type="match status" value="1"/>
</dbReference>
<name>A0A2A2CYV6_9ACTN</name>
<dbReference type="AlphaFoldDB" id="A0A2A2CYV6"/>
<keyword evidence="5" id="KW-0418">Kinase</keyword>
<evidence type="ECO:0000259" key="12">
    <source>
        <dbReference type="PROSITE" id="PS50011"/>
    </source>
</evidence>
<feature type="compositionally biased region" description="Low complexity" evidence="10">
    <location>
        <begin position="437"/>
        <end position="450"/>
    </location>
</feature>
<dbReference type="PANTHER" id="PTHR43289">
    <property type="entry name" value="MITOGEN-ACTIVATED PROTEIN KINASE KINASE KINASE 20-RELATED"/>
    <property type="match status" value="1"/>
</dbReference>
<feature type="binding site" evidence="9">
    <location>
        <position position="72"/>
    </location>
    <ligand>
        <name>ATP</name>
        <dbReference type="ChEBI" id="CHEBI:30616"/>
    </ligand>
</feature>
<evidence type="ECO:0000256" key="7">
    <source>
        <dbReference type="ARBA" id="ARBA00047899"/>
    </source>
</evidence>
<dbReference type="FunFam" id="3.30.200.20:FF:000035">
    <property type="entry name" value="Serine/threonine protein kinase Stk1"/>
    <property type="match status" value="1"/>
</dbReference>
<keyword evidence="11" id="KW-1133">Transmembrane helix</keyword>
<reference evidence="13 14" key="1">
    <citation type="submission" date="2017-08" db="EMBL/GenBank/DDBJ databases">
        <title>Genome sequence of Streptomyces albireticuli NRRL B-1670.</title>
        <authorList>
            <person name="Graham D.E."/>
            <person name="Mahan K.M."/>
            <person name="Klingeman D.M."/>
            <person name="Hettich R.L."/>
            <person name="Parry R.J."/>
            <person name="Spain J.C."/>
        </authorList>
    </citation>
    <scope>NUCLEOTIDE SEQUENCE [LARGE SCALE GENOMIC DNA]</scope>
    <source>
        <strain evidence="13 14">NRRL B-1670</strain>
    </source>
</reference>
<dbReference type="Pfam" id="PF00069">
    <property type="entry name" value="Pkinase"/>
    <property type="match status" value="1"/>
</dbReference>
<dbReference type="Proteomes" id="UP000218944">
    <property type="component" value="Unassembled WGS sequence"/>
</dbReference>
<evidence type="ECO:0000256" key="5">
    <source>
        <dbReference type="ARBA" id="ARBA00022777"/>
    </source>
</evidence>
<evidence type="ECO:0000256" key="3">
    <source>
        <dbReference type="ARBA" id="ARBA00022679"/>
    </source>
</evidence>
<feature type="region of interest" description="Disordered" evidence="10">
    <location>
        <begin position="288"/>
        <end position="538"/>
    </location>
</feature>
<feature type="compositionally biased region" description="Low complexity" evidence="10">
    <location>
        <begin position="362"/>
        <end position="384"/>
    </location>
</feature>
<keyword evidence="11" id="KW-0472">Membrane</keyword>
<proteinExistence type="predicted"/>
<dbReference type="PANTHER" id="PTHR43289:SF6">
    <property type="entry name" value="SERINE_THREONINE-PROTEIN KINASE NEKL-3"/>
    <property type="match status" value="1"/>
</dbReference>
<evidence type="ECO:0000256" key="1">
    <source>
        <dbReference type="ARBA" id="ARBA00012513"/>
    </source>
</evidence>
<comment type="caution">
    <text evidence="13">The sequence shown here is derived from an EMBL/GenBank/DDBJ whole genome shotgun (WGS) entry which is preliminary data.</text>
</comment>
<evidence type="ECO:0000313" key="13">
    <source>
        <dbReference type="EMBL" id="PAU44425.1"/>
    </source>
</evidence>
<evidence type="ECO:0000256" key="8">
    <source>
        <dbReference type="ARBA" id="ARBA00048679"/>
    </source>
</evidence>
<feature type="transmembrane region" description="Helical" evidence="11">
    <location>
        <begin position="644"/>
        <end position="662"/>
    </location>
</feature>
<dbReference type="Gene3D" id="1.10.510.10">
    <property type="entry name" value="Transferase(Phosphotransferase) domain 1"/>
    <property type="match status" value="1"/>
</dbReference>
<evidence type="ECO:0000256" key="10">
    <source>
        <dbReference type="SAM" id="MobiDB-lite"/>
    </source>
</evidence>
<dbReference type="Gene3D" id="3.30.200.20">
    <property type="entry name" value="Phosphorylase Kinase, domain 1"/>
    <property type="match status" value="1"/>
</dbReference>